<feature type="domain" description="F-box" evidence="2">
    <location>
        <begin position="30"/>
        <end position="71"/>
    </location>
</feature>
<feature type="compositionally biased region" description="Acidic residues" evidence="1">
    <location>
        <begin position="442"/>
        <end position="451"/>
    </location>
</feature>
<dbReference type="Gramene" id="OBART04G10240.1">
    <property type="protein sequence ID" value="OBART04G10240.1"/>
    <property type="gene ID" value="OBART04G10240"/>
</dbReference>
<dbReference type="Proteomes" id="UP000026960">
    <property type="component" value="Chromosome 4"/>
</dbReference>
<sequence>MGIYYRRRKEKRRRITQYPAPAAAAAAAPVPDDLLVSEILTRLPVKTLTRCKSVCRSWRAALEDPSFVRRHLELSHTRTPPSALVIPHDGGNFLSRYISFHRLRSPEHTATDAAAAAATAELMLEATCPEEIGCGFVPSHCDGLVAVAGTRGHIFVCNPATRKLVQLPLGTNAGLSECFWPAAAIGYDPWRDRYTAAGAAGDGEAEMALLRFGLRDAKFDVVRRPRGCTCRRRTPSSSDDGYFYFTDRVVDLSGKVCYVHAPLAADFLELWQLAGDHDQEWSPRCRINLLERGIVIRKEGFVPVYHHGEDMLLVLDDEQLYRYNERTRAIEEVANLERELEEYERQDGTLGYKHYVVPGAMDYEEKQPTLAPRPHAAAPWPLAASSACCHSKPYPYLDVSKLAPVKGLKHDGGKDDEDGQLFSNDTPALPPKPKHRELPSATDDEMVAARR</sequence>
<name>A0A0D3FV27_9ORYZ</name>
<dbReference type="HOGENOM" id="CLU_034248_6_1_1"/>
<dbReference type="AlphaFoldDB" id="A0A0D3FV27"/>
<dbReference type="InterPro" id="IPR050796">
    <property type="entry name" value="SCF_F-box_component"/>
</dbReference>
<evidence type="ECO:0000256" key="1">
    <source>
        <dbReference type="SAM" id="MobiDB-lite"/>
    </source>
</evidence>
<protein>
    <recommendedName>
        <fullName evidence="2">F-box domain-containing protein</fullName>
    </recommendedName>
</protein>
<dbReference type="eggNOG" id="ENOG502SZXT">
    <property type="taxonomic scope" value="Eukaryota"/>
</dbReference>
<organism evidence="3">
    <name type="scientific">Oryza barthii</name>
    <dbReference type="NCBI Taxonomy" id="65489"/>
    <lineage>
        <taxon>Eukaryota</taxon>
        <taxon>Viridiplantae</taxon>
        <taxon>Streptophyta</taxon>
        <taxon>Embryophyta</taxon>
        <taxon>Tracheophyta</taxon>
        <taxon>Spermatophyta</taxon>
        <taxon>Magnoliopsida</taxon>
        <taxon>Liliopsida</taxon>
        <taxon>Poales</taxon>
        <taxon>Poaceae</taxon>
        <taxon>BOP clade</taxon>
        <taxon>Oryzoideae</taxon>
        <taxon>Oryzeae</taxon>
        <taxon>Oryzinae</taxon>
        <taxon>Oryza</taxon>
    </lineage>
</organism>
<evidence type="ECO:0000313" key="4">
    <source>
        <dbReference type="Proteomes" id="UP000026960"/>
    </source>
</evidence>
<dbReference type="CDD" id="cd22157">
    <property type="entry name" value="F-box_AtFBW1-like"/>
    <property type="match status" value="1"/>
</dbReference>
<evidence type="ECO:0000313" key="3">
    <source>
        <dbReference type="EnsemblPlants" id="OBART04G10240.1"/>
    </source>
</evidence>
<feature type="region of interest" description="Disordered" evidence="1">
    <location>
        <begin position="406"/>
        <end position="451"/>
    </location>
</feature>
<dbReference type="EnsemblPlants" id="OBART04G10240.1">
    <property type="protein sequence ID" value="OBART04G10240.1"/>
    <property type="gene ID" value="OBART04G10240"/>
</dbReference>
<keyword evidence="4" id="KW-1185">Reference proteome</keyword>
<dbReference type="SMART" id="SM00256">
    <property type="entry name" value="FBOX"/>
    <property type="match status" value="1"/>
</dbReference>
<dbReference type="Gene3D" id="1.20.1280.50">
    <property type="match status" value="1"/>
</dbReference>
<dbReference type="PANTHER" id="PTHR31672">
    <property type="entry name" value="BNACNNG10540D PROTEIN"/>
    <property type="match status" value="1"/>
</dbReference>
<reference evidence="3" key="1">
    <citation type="journal article" date="2009" name="Rice">
        <title>De Novo Next Generation Sequencing of Plant Genomes.</title>
        <authorList>
            <person name="Rounsley S."/>
            <person name="Marri P.R."/>
            <person name="Yu Y."/>
            <person name="He R."/>
            <person name="Sisneros N."/>
            <person name="Goicoechea J.L."/>
            <person name="Lee S.J."/>
            <person name="Angelova A."/>
            <person name="Kudrna D."/>
            <person name="Luo M."/>
            <person name="Affourtit J."/>
            <person name="Desany B."/>
            <person name="Knight J."/>
            <person name="Niazi F."/>
            <person name="Egholm M."/>
            <person name="Wing R.A."/>
        </authorList>
    </citation>
    <scope>NUCLEOTIDE SEQUENCE [LARGE SCALE GENOMIC DNA]</scope>
    <source>
        <strain evidence="3">cv. IRGC 105608</strain>
    </source>
</reference>
<dbReference type="InterPro" id="IPR001810">
    <property type="entry name" value="F-box_dom"/>
</dbReference>
<dbReference type="PaxDb" id="65489-OBART04G10240.1"/>
<evidence type="ECO:0000259" key="2">
    <source>
        <dbReference type="SMART" id="SM00256"/>
    </source>
</evidence>
<dbReference type="SUPFAM" id="SSF81383">
    <property type="entry name" value="F-box domain"/>
    <property type="match status" value="1"/>
</dbReference>
<dbReference type="InterPro" id="IPR036047">
    <property type="entry name" value="F-box-like_dom_sf"/>
</dbReference>
<reference evidence="3" key="2">
    <citation type="submission" date="2015-03" db="UniProtKB">
        <authorList>
            <consortium name="EnsemblPlants"/>
        </authorList>
    </citation>
    <scope>IDENTIFICATION</scope>
</reference>
<accession>A0A0D3FV27</accession>
<dbReference type="STRING" id="65489.A0A0D3FV27"/>
<dbReference type="Pfam" id="PF12937">
    <property type="entry name" value="F-box-like"/>
    <property type="match status" value="1"/>
</dbReference>
<proteinExistence type="predicted"/>